<dbReference type="PANTHER" id="PTHR36512">
    <property type="entry name" value="D-AMINOPEPTIDASE"/>
    <property type="match status" value="1"/>
</dbReference>
<dbReference type="EMBL" id="BAAAEI010000001">
    <property type="protein sequence ID" value="GAA0341326.1"/>
    <property type="molecule type" value="Genomic_DNA"/>
</dbReference>
<sequence length="384" mass="39601">MRNKAALALLVGGLLVTAQALADNAKPRSRDLGIAPGILKTGQHNAITDVQGVLVGQVTLLDGQDVRTGVTAILPHGGNLYQDKVPAGLYVANGYGKLTGISQIQELGEIETPILLTNTLSVPQAAEAIIGWTLKQPGNEQVVSVNAVVGETNDSRLNDIRKRALKAEHGLKAITNASDGPVAEGAVGAGTGTVAFGWKGGIGTSSRVLPAKLGGYTVGVLVQSNYGGVLQIAGQPVGEALGQYYLQDALDSEVADGSIMLIVATDAPLSDRNLTRLAKRAVAGLARTGASFTNGSGDYVLSFSTAASVRRTAERRGEVSSTESVPNGSMSPLFQAVIEASEEAIYNSMLKAADTCGTRSDTGKANCVKALPLKQLKALLTTSN</sequence>
<evidence type="ECO:0000313" key="3">
    <source>
        <dbReference type="EMBL" id="GAA0341326.1"/>
    </source>
</evidence>
<gene>
    <name evidence="3" type="ORF">GCM10009092_02320</name>
</gene>
<accession>A0ABN0WLN0</accession>
<proteinExistence type="inferred from homology"/>
<evidence type="ECO:0000256" key="2">
    <source>
        <dbReference type="SAM" id="SignalP"/>
    </source>
</evidence>
<reference evidence="3 4" key="1">
    <citation type="journal article" date="2019" name="Int. J. Syst. Evol. Microbiol.">
        <title>The Global Catalogue of Microorganisms (GCM) 10K type strain sequencing project: providing services to taxonomists for standard genome sequencing and annotation.</title>
        <authorList>
            <consortium name="The Broad Institute Genomics Platform"/>
            <consortium name="The Broad Institute Genome Sequencing Center for Infectious Disease"/>
            <person name="Wu L."/>
            <person name="Ma J."/>
        </authorList>
    </citation>
    <scope>NUCLEOTIDE SEQUENCE [LARGE SCALE GENOMIC DNA]</scope>
    <source>
        <strain evidence="3 4">JCM 13378</strain>
    </source>
</reference>
<evidence type="ECO:0000313" key="4">
    <source>
        <dbReference type="Proteomes" id="UP001501757"/>
    </source>
</evidence>
<feature type="chain" id="PRO_5045079173" evidence="2">
    <location>
        <begin position="23"/>
        <end position="384"/>
    </location>
</feature>
<dbReference type="Pfam" id="PF03576">
    <property type="entry name" value="Peptidase_S58"/>
    <property type="match status" value="1"/>
</dbReference>
<comment type="similarity">
    <text evidence="1">Belongs to the peptidase S58 family.</text>
</comment>
<keyword evidence="2" id="KW-0732">Signal</keyword>
<dbReference type="CDD" id="cd02253">
    <property type="entry name" value="DmpA"/>
    <property type="match status" value="1"/>
</dbReference>
<organism evidence="3 4">
    <name type="scientific">Bowmanella denitrificans</name>
    <dbReference type="NCBI Taxonomy" id="366582"/>
    <lineage>
        <taxon>Bacteria</taxon>
        <taxon>Pseudomonadati</taxon>
        <taxon>Pseudomonadota</taxon>
        <taxon>Gammaproteobacteria</taxon>
        <taxon>Alteromonadales</taxon>
        <taxon>Alteromonadaceae</taxon>
        <taxon>Bowmanella</taxon>
    </lineage>
</organism>
<protein>
    <submittedName>
        <fullName evidence="3">P1 family peptidase</fullName>
    </submittedName>
</protein>
<dbReference type="RefSeq" id="WP_343840732.1">
    <property type="nucleotide sequence ID" value="NZ_BAAAEI010000001.1"/>
</dbReference>
<feature type="signal peptide" evidence="2">
    <location>
        <begin position="1"/>
        <end position="22"/>
    </location>
</feature>
<dbReference type="InterPro" id="IPR016117">
    <property type="entry name" value="ArgJ-like_dom_sf"/>
</dbReference>
<keyword evidence="4" id="KW-1185">Reference proteome</keyword>
<comment type="caution">
    <text evidence="3">The sequence shown here is derived from an EMBL/GenBank/DDBJ whole genome shotgun (WGS) entry which is preliminary data.</text>
</comment>
<dbReference type="InterPro" id="IPR005321">
    <property type="entry name" value="Peptidase_S58_DmpA"/>
</dbReference>
<evidence type="ECO:0000256" key="1">
    <source>
        <dbReference type="ARBA" id="ARBA00007068"/>
    </source>
</evidence>
<dbReference type="PANTHER" id="PTHR36512:SF3">
    <property type="entry name" value="BLR5678 PROTEIN"/>
    <property type="match status" value="1"/>
</dbReference>
<dbReference type="Proteomes" id="UP001501757">
    <property type="component" value="Unassembled WGS sequence"/>
</dbReference>
<dbReference type="Gene3D" id="3.60.70.12">
    <property type="entry name" value="L-amino peptidase D-ALA esterase/amidase"/>
    <property type="match status" value="1"/>
</dbReference>
<dbReference type="SUPFAM" id="SSF56266">
    <property type="entry name" value="DmpA/ArgJ-like"/>
    <property type="match status" value="1"/>
</dbReference>
<name>A0ABN0WLN0_9ALTE</name>